<dbReference type="InterPro" id="IPR011604">
    <property type="entry name" value="PDDEXK-like_dom_sf"/>
</dbReference>
<keyword evidence="7 15" id="KW-0067">ATP-binding</keyword>
<proteinExistence type="predicted"/>
<evidence type="ECO:0000256" key="4">
    <source>
        <dbReference type="ARBA" id="ARBA00022801"/>
    </source>
</evidence>
<evidence type="ECO:0000256" key="13">
    <source>
        <dbReference type="ARBA" id="ARBA00034923"/>
    </source>
</evidence>
<evidence type="ECO:0000256" key="3">
    <source>
        <dbReference type="ARBA" id="ARBA00022763"/>
    </source>
</evidence>
<accession>B8KQY8</accession>
<evidence type="ECO:0000256" key="15">
    <source>
        <dbReference type="PROSITE-ProRule" id="PRU00560"/>
    </source>
</evidence>
<keyword evidence="5 15" id="KW-0347">Helicase</keyword>
<sequence>MSDQLIREQAIDPDRSVCVTAPAGSGKTALLTQRFMALMPRVAKLEQILALTFTRKAAAEMRARILSELDAARDNRPVNDDFERQSRQLASTALDHATSMGWSLQADGFNIRTIDSFCAYLTRHMPILSESGGLMQTADDARPLYEEAVRALFQSVGEPNPTGEALAALLLAYHNNWARLSEMLVELLGRRGDWAGLLGHHNNPQAAEQAVNRAVAELVSTQLAKVGKQIARYSDFQELCEGAAGRLRTRHDSHQATARTLKPPAHAPLELSADPEHLEQWRFVASLVLTGGDQVRKGGGVTVDIGFSAESDEAKRLKQRFVAILDAVRADDSLRREWVELRRLPSMDASAEGWQLVLHLSHLLPVLQAHLLLVFRQRSQVDHAHVALAAEMALGDEEAPTDLALRLDYQLEHILVDEFQDTSLPQFRLLERLTRGWQEHNSGAAIPRTLFIVGDGMQSIYGFRDANVELFLRARTRGISDIPLVPLYLSRNFRSQAGIVDWVNATFSRLFPEQEDSVKGGVVHSPAEATREKTSGAAVSVALFPKQRGAVEASFIAEQIADIQAHEPTASIAILGRTRSNLQPVIHALKARGLPFTGRDLDPLDESVVITDLMSLCRWLANPADSVAALGLLRAPFCGLRLADLQTLLEGVARPLPLLAVLDAAPARLHAAEAARATHLRTTLSWAREKRGRLALDIWIEQIWQRLAMSAVTPVDRLIEARAFFDLLREAERQGVGLDIAWLEYEVARLYAPQGAQQTSIELMTLHKAKGLEFDYVFIPRLDRPSRADTRQLLSWNLHQGPEGPEVLIAADDSSENGDPTLYQYLVWLQRQRTEAEIRRLLYVGITRGRRRVWLSGEVESEGQEYRMPGEKSLLGMVISATDEVVDFSTGPGSTEPIEPSPAVFMRLKSVPRGREVDSVNAGLSNANRPEILAVNDNRVDRAVGTAMHRGLELVARYPELPAQCTAQLSTAIRYSLLQSGLVGDIEAAQQRVEWLLNQALGDATGRWILAQHEEAHCELAIVSGSGEFGESVIDRTFVDRATGERWIIDYKTSGPGEGQSVESFYSYLSARYKDQLKRYANIMEALTASPMPVRCGLYCPAVPAIIEVDVTC</sequence>
<dbReference type="SUPFAM" id="SSF52540">
    <property type="entry name" value="P-loop containing nucleoside triphosphate hydrolases"/>
    <property type="match status" value="1"/>
</dbReference>
<dbReference type="eggNOG" id="COG1074">
    <property type="taxonomic scope" value="Bacteria"/>
</dbReference>
<dbReference type="EMBL" id="DS999411">
    <property type="protein sequence ID" value="EED34204.1"/>
    <property type="molecule type" value="Genomic_DNA"/>
</dbReference>
<evidence type="ECO:0000313" key="18">
    <source>
        <dbReference type="EMBL" id="EED34204.1"/>
    </source>
</evidence>
<name>B8KQY8_9GAMM</name>
<evidence type="ECO:0000256" key="14">
    <source>
        <dbReference type="ARBA" id="ARBA00048988"/>
    </source>
</evidence>
<feature type="domain" description="UvrD-like helicase C-terminal" evidence="17">
    <location>
        <begin position="508"/>
        <end position="771"/>
    </location>
</feature>
<feature type="domain" description="UvrD-like helicase ATP-binding" evidence="16">
    <location>
        <begin position="1"/>
        <end position="496"/>
    </location>
</feature>
<feature type="binding site" evidence="15">
    <location>
        <begin position="21"/>
        <end position="28"/>
    </location>
    <ligand>
        <name>ATP</name>
        <dbReference type="ChEBI" id="CHEBI:30616"/>
    </ligand>
</feature>
<dbReference type="InterPro" id="IPR014016">
    <property type="entry name" value="UvrD-like_ATP-bd"/>
</dbReference>
<keyword evidence="19" id="KW-1185">Reference proteome</keyword>
<dbReference type="GO" id="GO:0004527">
    <property type="term" value="F:exonuclease activity"/>
    <property type="evidence" value="ECO:0007669"/>
    <property type="project" value="UniProtKB-KW"/>
</dbReference>
<dbReference type="InterPro" id="IPR038726">
    <property type="entry name" value="PDDEXK_AddAB-type"/>
</dbReference>
<keyword evidence="4 15" id="KW-0378">Hydrolase</keyword>
<keyword evidence="8" id="KW-0238">DNA-binding</keyword>
<dbReference type="PANTHER" id="PTHR11070:SF2">
    <property type="entry name" value="ATP-DEPENDENT DNA HELICASE SRS2"/>
    <property type="match status" value="1"/>
</dbReference>
<dbReference type="RefSeq" id="WP_009018952.1">
    <property type="nucleotide sequence ID" value="NZ_DS999411.1"/>
</dbReference>
<protein>
    <recommendedName>
        <fullName evidence="12">DNA 3'-5' helicase</fullName>
        <ecNumber evidence="12">5.6.2.4</ecNumber>
    </recommendedName>
    <alternativeName>
        <fullName evidence="13">DNA 3'-5' helicase II</fullName>
    </alternativeName>
</protein>
<reference evidence="19" key="1">
    <citation type="journal article" date="2013" name="BMC Microbiol.">
        <title>Taxonomy and evolution of bacteriochlorophyll a-containing members of the OM60/NOR5 clade of marine gammaproteobacteria: description of Luminiphilus syltensis gen. nov., sp. nov., reclassification of Haliea rubra as Pseudohaliea rubra gen. nov., comb. nov., and emendation of Chromatocurvus halotolerans.</title>
        <authorList>
            <person name="Spring S."/>
            <person name="Riedel T."/>
            <person name="Sproer C."/>
            <person name="Yan S."/>
            <person name="Harder J."/>
            <person name="Fuchs B.M."/>
        </authorList>
    </citation>
    <scope>NUCLEOTIDE SEQUENCE [LARGE SCALE GENOMIC DNA]</scope>
    <source>
        <strain evidence="19">NOR51-B</strain>
    </source>
</reference>
<dbReference type="InterPro" id="IPR011335">
    <property type="entry name" value="Restrct_endonuc-II-like"/>
</dbReference>
<evidence type="ECO:0000259" key="17">
    <source>
        <dbReference type="PROSITE" id="PS51217"/>
    </source>
</evidence>
<dbReference type="GO" id="GO:0000725">
    <property type="term" value="P:recombinational repair"/>
    <property type="evidence" value="ECO:0007669"/>
    <property type="project" value="TreeGrafter"/>
</dbReference>
<evidence type="ECO:0000256" key="6">
    <source>
        <dbReference type="ARBA" id="ARBA00022839"/>
    </source>
</evidence>
<evidence type="ECO:0000256" key="11">
    <source>
        <dbReference type="ARBA" id="ARBA00034617"/>
    </source>
</evidence>
<gene>
    <name evidence="18" type="ORF">NOR51B_141</name>
</gene>
<evidence type="ECO:0000256" key="10">
    <source>
        <dbReference type="ARBA" id="ARBA00023235"/>
    </source>
</evidence>
<dbReference type="Pfam" id="PF13361">
    <property type="entry name" value="UvrD_C"/>
    <property type="match status" value="2"/>
</dbReference>
<evidence type="ECO:0000313" key="19">
    <source>
        <dbReference type="Proteomes" id="UP000004699"/>
    </source>
</evidence>
<dbReference type="Proteomes" id="UP000004699">
    <property type="component" value="Unassembled WGS sequence"/>
</dbReference>
<dbReference type="Gene3D" id="3.40.50.300">
    <property type="entry name" value="P-loop containing nucleotide triphosphate hydrolases"/>
    <property type="match status" value="4"/>
</dbReference>
<evidence type="ECO:0000256" key="9">
    <source>
        <dbReference type="ARBA" id="ARBA00023204"/>
    </source>
</evidence>
<evidence type="ECO:0000256" key="1">
    <source>
        <dbReference type="ARBA" id="ARBA00022722"/>
    </source>
</evidence>
<dbReference type="GO" id="GO:0005829">
    <property type="term" value="C:cytosol"/>
    <property type="evidence" value="ECO:0007669"/>
    <property type="project" value="TreeGrafter"/>
</dbReference>
<dbReference type="Gene3D" id="1.10.486.10">
    <property type="entry name" value="PCRA, domain 4"/>
    <property type="match status" value="1"/>
</dbReference>
<keyword evidence="3" id="KW-0227">DNA damage</keyword>
<dbReference type="Pfam" id="PF12705">
    <property type="entry name" value="PDDEXK_1"/>
    <property type="match status" value="1"/>
</dbReference>
<dbReference type="GO" id="GO:0003677">
    <property type="term" value="F:DNA binding"/>
    <property type="evidence" value="ECO:0007669"/>
    <property type="project" value="UniProtKB-KW"/>
</dbReference>
<keyword evidence="9" id="KW-0234">DNA repair</keyword>
<dbReference type="EC" id="5.6.2.4" evidence="12"/>
<keyword evidence="10" id="KW-0413">Isomerase</keyword>
<dbReference type="PROSITE" id="PS51198">
    <property type="entry name" value="UVRD_HELICASE_ATP_BIND"/>
    <property type="match status" value="1"/>
</dbReference>
<dbReference type="OrthoDB" id="9810135at2"/>
<dbReference type="GO" id="GO:0043138">
    <property type="term" value="F:3'-5' DNA helicase activity"/>
    <property type="evidence" value="ECO:0007669"/>
    <property type="project" value="UniProtKB-EC"/>
</dbReference>
<organism evidence="18 19">
    <name type="scientific">Luminiphilus syltensis NOR5-1B</name>
    <dbReference type="NCBI Taxonomy" id="565045"/>
    <lineage>
        <taxon>Bacteria</taxon>
        <taxon>Pseudomonadati</taxon>
        <taxon>Pseudomonadota</taxon>
        <taxon>Gammaproteobacteria</taxon>
        <taxon>Cellvibrionales</taxon>
        <taxon>Halieaceae</taxon>
        <taxon>Luminiphilus</taxon>
    </lineage>
</organism>
<keyword evidence="1" id="KW-0540">Nuclease</keyword>
<keyword evidence="6" id="KW-0269">Exonuclease</keyword>
<comment type="catalytic activity">
    <reaction evidence="11">
        <text>Couples ATP hydrolysis with the unwinding of duplex DNA by translocating in the 3'-5' direction.</text>
        <dbReference type="EC" id="5.6.2.4"/>
    </reaction>
</comment>
<dbReference type="PROSITE" id="PS51217">
    <property type="entry name" value="UVRD_HELICASE_CTER"/>
    <property type="match status" value="1"/>
</dbReference>
<dbReference type="SUPFAM" id="SSF52980">
    <property type="entry name" value="Restriction endonuclease-like"/>
    <property type="match status" value="1"/>
</dbReference>
<dbReference type="InterPro" id="IPR027417">
    <property type="entry name" value="P-loop_NTPase"/>
</dbReference>
<evidence type="ECO:0000259" key="16">
    <source>
        <dbReference type="PROSITE" id="PS51198"/>
    </source>
</evidence>
<dbReference type="STRING" id="565045.NOR51B_141"/>
<dbReference type="Pfam" id="PF00580">
    <property type="entry name" value="UvrD-helicase"/>
    <property type="match status" value="1"/>
</dbReference>
<dbReference type="InterPro" id="IPR000212">
    <property type="entry name" value="DNA_helicase_UvrD/REP"/>
</dbReference>
<dbReference type="GO" id="GO:0033202">
    <property type="term" value="C:DNA helicase complex"/>
    <property type="evidence" value="ECO:0007669"/>
    <property type="project" value="TreeGrafter"/>
</dbReference>
<comment type="catalytic activity">
    <reaction evidence="14">
        <text>ATP + H2O = ADP + phosphate + H(+)</text>
        <dbReference type="Rhea" id="RHEA:13065"/>
        <dbReference type="ChEBI" id="CHEBI:15377"/>
        <dbReference type="ChEBI" id="CHEBI:15378"/>
        <dbReference type="ChEBI" id="CHEBI:30616"/>
        <dbReference type="ChEBI" id="CHEBI:43474"/>
        <dbReference type="ChEBI" id="CHEBI:456216"/>
        <dbReference type="EC" id="5.6.2.4"/>
    </reaction>
</comment>
<keyword evidence="2 15" id="KW-0547">Nucleotide-binding</keyword>
<evidence type="ECO:0000256" key="8">
    <source>
        <dbReference type="ARBA" id="ARBA00023125"/>
    </source>
</evidence>
<evidence type="ECO:0000256" key="7">
    <source>
        <dbReference type="ARBA" id="ARBA00022840"/>
    </source>
</evidence>
<evidence type="ECO:0000256" key="12">
    <source>
        <dbReference type="ARBA" id="ARBA00034808"/>
    </source>
</evidence>
<dbReference type="Gene3D" id="3.90.320.10">
    <property type="match status" value="1"/>
</dbReference>
<dbReference type="InterPro" id="IPR014017">
    <property type="entry name" value="DNA_helicase_UvrD-like_C"/>
</dbReference>
<dbReference type="HOGENOM" id="CLU_009270_0_0_6"/>
<dbReference type="GO" id="GO:0005524">
    <property type="term" value="F:ATP binding"/>
    <property type="evidence" value="ECO:0007669"/>
    <property type="project" value="UniProtKB-UniRule"/>
</dbReference>
<dbReference type="AlphaFoldDB" id="B8KQY8"/>
<evidence type="ECO:0000256" key="2">
    <source>
        <dbReference type="ARBA" id="ARBA00022741"/>
    </source>
</evidence>
<evidence type="ECO:0000256" key="5">
    <source>
        <dbReference type="ARBA" id="ARBA00022806"/>
    </source>
</evidence>
<dbReference type="PANTHER" id="PTHR11070">
    <property type="entry name" value="UVRD / RECB / PCRA DNA HELICASE FAMILY MEMBER"/>
    <property type="match status" value="1"/>
</dbReference>